<evidence type="ECO:0000259" key="5">
    <source>
        <dbReference type="PROSITE" id="PS51123"/>
    </source>
</evidence>
<dbReference type="OrthoDB" id="911314at2"/>
<dbReference type="PANTHER" id="PTHR30329:SF21">
    <property type="entry name" value="LIPOPROTEIN YIAD-RELATED"/>
    <property type="match status" value="1"/>
</dbReference>
<dbReference type="EMBL" id="QKZK01000007">
    <property type="protein sequence ID" value="PZX18126.1"/>
    <property type="molecule type" value="Genomic_DNA"/>
</dbReference>
<dbReference type="AlphaFoldDB" id="A0A2W7NXX7"/>
<dbReference type="RefSeq" id="WP_111444866.1">
    <property type="nucleotide sequence ID" value="NZ_QKZK01000007.1"/>
</dbReference>
<comment type="caution">
    <text evidence="6">The sequence shown here is derived from an EMBL/GenBank/DDBJ whole genome shotgun (WGS) entry which is preliminary data.</text>
</comment>
<comment type="subcellular location">
    <subcellularLocation>
        <location evidence="1">Cell outer membrane</location>
    </subcellularLocation>
</comment>
<dbReference type="InterPro" id="IPR036737">
    <property type="entry name" value="OmpA-like_sf"/>
</dbReference>
<dbReference type="Gene3D" id="3.30.1330.60">
    <property type="entry name" value="OmpA-like domain"/>
    <property type="match status" value="1"/>
</dbReference>
<accession>A0A2W7NXX7</accession>
<evidence type="ECO:0000256" key="1">
    <source>
        <dbReference type="ARBA" id="ARBA00004442"/>
    </source>
</evidence>
<dbReference type="PROSITE" id="PS51123">
    <property type="entry name" value="OMPA_2"/>
    <property type="match status" value="1"/>
</dbReference>
<sequence>MQQPLFTLIHKRRHHWLATVMLVCSMALSRAQEILPQTVGSWPGLQSFAISEDEQTLLLIIREGGNHKFVETRQTPNGWSTPTPIETLNQATGGSPTVGGLKLSYNGERLLFHAALPDSKGGTDLYLCEKQNGHWGSPINLGAPVNTAADEQYGCMSAGLNRLFFARGVASSTFKKPNDTPDCQTLMVAVRDTKNQWSTPTQLLDMINRGCAQSPSLAIDGQTLLFAAIDPDNDKTGFDIWFTKEIMEDVWYLPTVVTETTSKETDFAPQTAGKQLYFIRQVIKKKEAINTLMKVALPTAALPSPIRPIKGNITALPGHTPQEATLSVFNPTTLEALGTYHSNASTGTFELPLLSGRNYLVEVRQPGFSFASFTIDLRDTSANTAPRHIELFKQIELELSVFDNEIFRPLKADVTIADAALPSQTIAPQTRQEGRYAFTLPLGREYVVAAQCPGFESNSFRFNLTGDVVFEEFKRNMPLVPLKHPFEVFICDAQTRQPVPADLKIQNLSREESFRIPAAEVIDGRIQLHLRHNDRYEFTVQGVQGYSFFNRVVDLSRENIFNLTAELISLREEAAIRLNNILFGTNSSVLAAESFPELDRVIQLLRDNPGMKIEIAAHTDNVGNAAFNILLSDRRAQSVVSYLTDNGIAPDRLIAKGYGLSVPLVPNTSDANRAQNRRVEFKIIGLNH</sequence>
<dbReference type="SUPFAM" id="SSF103088">
    <property type="entry name" value="OmpA-like"/>
    <property type="match status" value="1"/>
</dbReference>
<dbReference type="GO" id="GO:0009279">
    <property type="term" value="C:cell outer membrane"/>
    <property type="evidence" value="ECO:0007669"/>
    <property type="project" value="UniProtKB-SubCell"/>
</dbReference>
<keyword evidence="2 4" id="KW-0472">Membrane</keyword>
<dbReference type="Proteomes" id="UP000249239">
    <property type="component" value="Unassembled WGS sequence"/>
</dbReference>
<dbReference type="PRINTS" id="PR01021">
    <property type="entry name" value="OMPADOMAIN"/>
</dbReference>
<keyword evidence="3" id="KW-0998">Cell outer membrane</keyword>
<evidence type="ECO:0000256" key="3">
    <source>
        <dbReference type="ARBA" id="ARBA00023237"/>
    </source>
</evidence>
<proteinExistence type="predicted"/>
<protein>
    <submittedName>
        <fullName evidence="6">OmpA family protein</fullName>
    </submittedName>
</protein>
<dbReference type="Pfam" id="PF00691">
    <property type="entry name" value="OmpA"/>
    <property type="match status" value="1"/>
</dbReference>
<organism evidence="6 7">
    <name type="scientific">Breznakibacter xylanolyticus</name>
    <dbReference type="NCBI Taxonomy" id="990"/>
    <lineage>
        <taxon>Bacteria</taxon>
        <taxon>Pseudomonadati</taxon>
        <taxon>Bacteroidota</taxon>
        <taxon>Bacteroidia</taxon>
        <taxon>Marinilabiliales</taxon>
        <taxon>Marinilabiliaceae</taxon>
        <taxon>Breznakibacter</taxon>
    </lineage>
</organism>
<dbReference type="InterPro" id="IPR006664">
    <property type="entry name" value="OMP_bac"/>
</dbReference>
<reference evidence="6 7" key="1">
    <citation type="submission" date="2018-06" db="EMBL/GenBank/DDBJ databases">
        <title>Genomic Encyclopedia of Archaeal and Bacterial Type Strains, Phase II (KMG-II): from individual species to whole genera.</title>
        <authorList>
            <person name="Goeker M."/>
        </authorList>
    </citation>
    <scope>NUCLEOTIDE SEQUENCE [LARGE SCALE GENOMIC DNA]</scope>
    <source>
        <strain evidence="6 7">DSM 6779</strain>
    </source>
</reference>
<evidence type="ECO:0000313" key="7">
    <source>
        <dbReference type="Proteomes" id="UP000249239"/>
    </source>
</evidence>
<dbReference type="InterPro" id="IPR006665">
    <property type="entry name" value="OmpA-like"/>
</dbReference>
<dbReference type="InterPro" id="IPR050330">
    <property type="entry name" value="Bact_OuterMem_StrucFunc"/>
</dbReference>
<gene>
    <name evidence="6" type="ORF">LX69_01163</name>
</gene>
<keyword evidence="7" id="KW-1185">Reference proteome</keyword>
<evidence type="ECO:0000256" key="4">
    <source>
        <dbReference type="PROSITE-ProRule" id="PRU00473"/>
    </source>
</evidence>
<dbReference type="CDD" id="cd07185">
    <property type="entry name" value="OmpA_C-like"/>
    <property type="match status" value="1"/>
</dbReference>
<evidence type="ECO:0000256" key="2">
    <source>
        <dbReference type="ARBA" id="ARBA00023136"/>
    </source>
</evidence>
<dbReference type="PANTHER" id="PTHR30329">
    <property type="entry name" value="STATOR ELEMENT OF FLAGELLAR MOTOR COMPLEX"/>
    <property type="match status" value="1"/>
</dbReference>
<feature type="domain" description="OmpA-like" evidence="5">
    <location>
        <begin position="570"/>
        <end position="687"/>
    </location>
</feature>
<evidence type="ECO:0000313" key="6">
    <source>
        <dbReference type="EMBL" id="PZX18126.1"/>
    </source>
</evidence>
<name>A0A2W7NXX7_9BACT</name>